<feature type="DNA-binding region" description="OmpR/PhoB-type" evidence="9">
    <location>
        <begin position="124"/>
        <end position="218"/>
    </location>
</feature>
<feature type="domain" description="Response regulatory" evidence="10">
    <location>
        <begin position="2"/>
        <end position="116"/>
    </location>
</feature>
<dbReference type="InterPro" id="IPR001789">
    <property type="entry name" value="Sig_transdc_resp-reg_receiver"/>
</dbReference>
<evidence type="ECO:0000256" key="5">
    <source>
        <dbReference type="ARBA" id="ARBA00023015"/>
    </source>
</evidence>
<evidence type="ECO:0000256" key="7">
    <source>
        <dbReference type="ARBA" id="ARBA00023163"/>
    </source>
</evidence>
<dbReference type="RefSeq" id="WP_025513587.1">
    <property type="nucleotide sequence ID" value="NZ_CP016340.1"/>
</dbReference>
<keyword evidence="14" id="KW-1185">Reference proteome</keyword>
<evidence type="ECO:0000259" key="11">
    <source>
        <dbReference type="PROSITE" id="PS51755"/>
    </source>
</evidence>
<dbReference type="Pfam" id="PF00072">
    <property type="entry name" value="Response_reg"/>
    <property type="match status" value="1"/>
</dbReference>
<geneLocation type="plasmid" evidence="14">
    <name>2</name>
</geneLocation>
<keyword evidence="7" id="KW-0804">Transcription</keyword>
<comment type="subcellular location">
    <subcellularLocation>
        <location evidence="1">Cytoplasm</location>
    </subcellularLocation>
</comment>
<evidence type="ECO:0000256" key="3">
    <source>
        <dbReference type="ARBA" id="ARBA00022553"/>
    </source>
</evidence>
<evidence type="ECO:0000256" key="1">
    <source>
        <dbReference type="ARBA" id="ARBA00004496"/>
    </source>
</evidence>
<proteinExistence type="predicted"/>
<sequence length="219" mass="23981">MRILLVEDDMLVAQGIQAGLGLQDFVVDAVGSAELADSALMTSHFDACLLDLGLPDRDGMSLLHQWRLRQCSVPVLVLSARDHPSHRVQALQAGADDFILKPFDLDELGARLHAVIRRTAGHSADRIQHGPLTVHLASGAVWLHGKEVALARRELGVLRVLLQHPQQILTAEQLRDSLYGYSDSVESNAVNVHIHKLRRKLGAGIVETVRGLGYRLGEP</sequence>
<keyword evidence="5" id="KW-0805">Transcription regulation</keyword>
<dbReference type="GO" id="GO:0032993">
    <property type="term" value="C:protein-DNA complex"/>
    <property type="evidence" value="ECO:0007669"/>
    <property type="project" value="TreeGrafter"/>
</dbReference>
<dbReference type="InterPro" id="IPR001867">
    <property type="entry name" value="OmpR/PhoB-type_DNA-bd"/>
</dbReference>
<dbReference type="OrthoDB" id="9802426at2"/>
<evidence type="ECO:0000256" key="2">
    <source>
        <dbReference type="ARBA" id="ARBA00022490"/>
    </source>
</evidence>
<dbReference type="Proteomes" id="UP000076825">
    <property type="component" value="Chromosome 1"/>
</dbReference>
<dbReference type="GeneID" id="56588467"/>
<dbReference type="STRING" id="123899.SAMEA3906487_00110"/>
<evidence type="ECO:0000256" key="9">
    <source>
        <dbReference type="PROSITE-ProRule" id="PRU01091"/>
    </source>
</evidence>
<reference evidence="12 14" key="1">
    <citation type="submission" date="2016-04" db="EMBL/GenBank/DDBJ databases">
        <authorList>
            <consortium name="Pathogen Informatics"/>
        </authorList>
    </citation>
    <scope>NUCLEOTIDE SEQUENCE [LARGE SCALE GENOMIC DNA]</scope>
    <source>
        <strain evidence="12 14">H044680328</strain>
        <plasmid evidence="14">2</plasmid>
    </source>
</reference>
<dbReference type="EMBL" id="LT546645">
    <property type="protein sequence ID" value="SAI66135.1"/>
    <property type="molecule type" value="Genomic_DNA"/>
</dbReference>
<dbReference type="EMBL" id="LT546646">
    <property type="protein sequence ID" value="SAI74885.1"/>
    <property type="molecule type" value="Genomic_DNA"/>
</dbReference>
<dbReference type="PROSITE" id="PS50110">
    <property type="entry name" value="RESPONSE_REGULATORY"/>
    <property type="match status" value="1"/>
</dbReference>
<dbReference type="KEGG" id="btrm:SAMEA390648704216"/>
<evidence type="ECO:0000259" key="10">
    <source>
        <dbReference type="PROSITE" id="PS50110"/>
    </source>
</evidence>
<keyword evidence="3 8" id="KW-0597">Phosphoprotein</keyword>
<evidence type="ECO:0000313" key="13">
    <source>
        <dbReference type="EMBL" id="SAI74885.1"/>
    </source>
</evidence>
<accession>A0A157S6W2</accession>
<dbReference type="SUPFAM" id="SSF52172">
    <property type="entry name" value="CheY-like"/>
    <property type="match status" value="1"/>
</dbReference>
<dbReference type="CDD" id="cd00383">
    <property type="entry name" value="trans_reg_C"/>
    <property type="match status" value="1"/>
</dbReference>
<organism evidence="12 14">
    <name type="scientific">Bordetella trematum</name>
    <dbReference type="NCBI Taxonomy" id="123899"/>
    <lineage>
        <taxon>Bacteria</taxon>
        <taxon>Pseudomonadati</taxon>
        <taxon>Pseudomonadota</taxon>
        <taxon>Betaproteobacteria</taxon>
        <taxon>Burkholderiales</taxon>
        <taxon>Alcaligenaceae</taxon>
        <taxon>Bordetella</taxon>
    </lineage>
</organism>
<dbReference type="Gene3D" id="1.10.10.10">
    <property type="entry name" value="Winged helix-like DNA-binding domain superfamily/Winged helix DNA-binding domain"/>
    <property type="match status" value="1"/>
</dbReference>
<dbReference type="InterPro" id="IPR039420">
    <property type="entry name" value="WalR-like"/>
</dbReference>
<dbReference type="Pfam" id="PF00486">
    <property type="entry name" value="Trans_reg_C"/>
    <property type="match status" value="1"/>
</dbReference>
<dbReference type="PANTHER" id="PTHR48111">
    <property type="entry name" value="REGULATOR OF RPOS"/>
    <property type="match status" value="1"/>
</dbReference>
<dbReference type="GO" id="GO:0000976">
    <property type="term" value="F:transcription cis-regulatory region binding"/>
    <property type="evidence" value="ECO:0007669"/>
    <property type="project" value="TreeGrafter"/>
</dbReference>
<evidence type="ECO:0000256" key="8">
    <source>
        <dbReference type="PROSITE-ProRule" id="PRU00169"/>
    </source>
</evidence>
<evidence type="ECO:0000313" key="12">
    <source>
        <dbReference type="EMBL" id="SAI66135.1"/>
    </source>
</evidence>
<dbReference type="GO" id="GO:0000156">
    <property type="term" value="F:phosphorelay response regulator activity"/>
    <property type="evidence" value="ECO:0007669"/>
    <property type="project" value="TreeGrafter"/>
</dbReference>
<dbReference type="AlphaFoldDB" id="A0A157S6W2"/>
<dbReference type="GO" id="GO:0005829">
    <property type="term" value="C:cytosol"/>
    <property type="evidence" value="ECO:0007669"/>
    <property type="project" value="TreeGrafter"/>
</dbReference>
<gene>
    <name evidence="12" type="primary">qseB3_1</name>
    <name evidence="13" type="synonym">qseB3_4</name>
    <name evidence="12" type="ORF">SAMEA3906487_00110</name>
    <name evidence="13" type="ORF">SAMEA3906487_04216</name>
</gene>
<protein>
    <submittedName>
        <fullName evidence="12">Two component response regulator</fullName>
    </submittedName>
</protein>
<evidence type="ECO:0000256" key="4">
    <source>
        <dbReference type="ARBA" id="ARBA00023012"/>
    </source>
</evidence>
<name>A0A157S6W2_9BORD</name>
<dbReference type="eggNOG" id="COG0745">
    <property type="taxonomic scope" value="Bacteria"/>
</dbReference>
<evidence type="ECO:0000313" key="14">
    <source>
        <dbReference type="Proteomes" id="UP000076825"/>
    </source>
</evidence>
<dbReference type="PROSITE" id="PS51755">
    <property type="entry name" value="OMPR_PHOB"/>
    <property type="match status" value="1"/>
</dbReference>
<dbReference type="Proteomes" id="UP000076825">
    <property type="component" value="Plasmid 2"/>
</dbReference>
<keyword evidence="2" id="KW-0963">Cytoplasm</keyword>
<feature type="modified residue" description="4-aspartylphosphate" evidence="8">
    <location>
        <position position="51"/>
    </location>
</feature>
<dbReference type="Gene3D" id="3.40.50.2300">
    <property type="match status" value="1"/>
</dbReference>
<evidence type="ECO:0000256" key="6">
    <source>
        <dbReference type="ARBA" id="ARBA00023125"/>
    </source>
</evidence>
<dbReference type="InterPro" id="IPR036388">
    <property type="entry name" value="WH-like_DNA-bd_sf"/>
</dbReference>
<dbReference type="SMART" id="SM00862">
    <property type="entry name" value="Trans_reg_C"/>
    <property type="match status" value="1"/>
</dbReference>
<dbReference type="GO" id="GO:0006355">
    <property type="term" value="P:regulation of DNA-templated transcription"/>
    <property type="evidence" value="ECO:0007669"/>
    <property type="project" value="InterPro"/>
</dbReference>
<dbReference type="InterPro" id="IPR011006">
    <property type="entry name" value="CheY-like_superfamily"/>
</dbReference>
<dbReference type="PATRIC" id="fig|123899.6.peg.102"/>
<keyword evidence="6 9" id="KW-0238">DNA-binding</keyword>
<feature type="domain" description="OmpR/PhoB-type" evidence="11">
    <location>
        <begin position="124"/>
        <end position="218"/>
    </location>
</feature>
<dbReference type="PANTHER" id="PTHR48111:SF35">
    <property type="entry name" value="TRANSCRIPTIONAL REGULATORY PROTEIN QSEB"/>
    <property type="match status" value="1"/>
</dbReference>
<keyword evidence="4" id="KW-0902">Two-component regulatory system</keyword>
<dbReference type="SMART" id="SM00448">
    <property type="entry name" value="REC"/>
    <property type="match status" value="1"/>
</dbReference>
<dbReference type="KEGG" id="btrm:SAMEA390648700110"/>